<feature type="transmembrane region" description="Helical" evidence="1">
    <location>
        <begin position="45"/>
        <end position="62"/>
    </location>
</feature>
<keyword evidence="1" id="KW-0812">Transmembrane</keyword>
<accession>A0A4R0N536</accession>
<evidence type="ECO:0000313" key="3">
    <source>
        <dbReference type="Proteomes" id="UP000291117"/>
    </source>
</evidence>
<comment type="caution">
    <text evidence="2">The sequence shown here is derived from an EMBL/GenBank/DDBJ whole genome shotgun (WGS) entry which is preliminary data.</text>
</comment>
<feature type="transmembrane region" description="Helical" evidence="1">
    <location>
        <begin position="68"/>
        <end position="88"/>
    </location>
</feature>
<keyword evidence="1" id="KW-1133">Transmembrane helix</keyword>
<dbReference type="EMBL" id="SJSM01000010">
    <property type="protein sequence ID" value="TCC95048.1"/>
    <property type="molecule type" value="Genomic_DNA"/>
</dbReference>
<keyword evidence="3" id="KW-1185">Reference proteome</keyword>
<gene>
    <name evidence="2" type="ORF">EZ444_16220</name>
</gene>
<feature type="transmembrane region" description="Helical" evidence="1">
    <location>
        <begin position="162"/>
        <end position="185"/>
    </location>
</feature>
<dbReference type="RefSeq" id="WP_131610196.1">
    <property type="nucleotide sequence ID" value="NZ_SJSM01000010.1"/>
</dbReference>
<sequence length="206" mass="24463">MNFDDIKSAWGKDPDSNIEIPNRIEELKRAELPLDKIKRNMRHEFVVQALAVLLIAFVPKVYHFKPVLLLPFNVIYILFVVTCVYFFARFYAFYKRVGAASLTTKDALYEVNYDIKLNMELYKMFSYMLFPFLLMMLSLLLINVEYNHVVRLLQSGVTQTSFYLYFGLSVVTIYTFLHFSAVYWLKTYYLKYAKEIENILKELKEV</sequence>
<organism evidence="2 3">
    <name type="scientific">Pedobacter hiemivivus</name>
    <dbReference type="NCBI Taxonomy" id="2530454"/>
    <lineage>
        <taxon>Bacteria</taxon>
        <taxon>Pseudomonadati</taxon>
        <taxon>Bacteroidota</taxon>
        <taxon>Sphingobacteriia</taxon>
        <taxon>Sphingobacteriales</taxon>
        <taxon>Sphingobacteriaceae</taxon>
        <taxon>Pedobacter</taxon>
    </lineage>
</organism>
<evidence type="ECO:0000313" key="2">
    <source>
        <dbReference type="EMBL" id="TCC95048.1"/>
    </source>
</evidence>
<reference evidence="2 3" key="1">
    <citation type="submission" date="2019-02" db="EMBL/GenBank/DDBJ databases">
        <title>Pedobacter sp. RP-3-8 sp. nov., isolated from Arctic soil.</title>
        <authorList>
            <person name="Dahal R.H."/>
        </authorList>
    </citation>
    <scope>NUCLEOTIDE SEQUENCE [LARGE SCALE GENOMIC DNA]</scope>
    <source>
        <strain evidence="2 3">RP-3-8</strain>
    </source>
</reference>
<keyword evidence="1" id="KW-0472">Membrane</keyword>
<dbReference type="OrthoDB" id="1249607at2"/>
<name>A0A4R0N536_9SPHI</name>
<proteinExistence type="predicted"/>
<feature type="transmembrane region" description="Helical" evidence="1">
    <location>
        <begin position="124"/>
        <end position="142"/>
    </location>
</feature>
<evidence type="ECO:0000256" key="1">
    <source>
        <dbReference type="SAM" id="Phobius"/>
    </source>
</evidence>
<dbReference type="AlphaFoldDB" id="A0A4R0N536"/>
<protein>
    <submittedName>
        <fullName evidence="2">Uncharacterized protein</fullName>
    </submittedName>
</protein>
<dbReference type="Proteomes" id="UP000291117">
    <property type="component" value="Unassembled WGS sequence"/>
</dbReference>